<feature type="domain" description="TniQ" evidence="1">
    <location>
        <begin position="12"/>
        <end position="150"/>
    </location>
</feature>
<sequence length="339" mass="38804">MMTWGGASWRAHPRLHEGESFSSWLHRSAQANGVGDHSFCRQALGERASWNRDIDRFADTTMLLAAANATGEPIERLQASVIASATGRMFKEHRDRGELAWVLPIGIRSRKRKAFGQQYCPVCLSTEKPWLQLKWRFAWMTVCSIHQVVLHDACRRCGSPIILHRISSHPQRGLLCSHCGNRLAGVGLHATQAEVQFQRRLERALGSRWMNWYGTPNAPLEIFNGLRALSRGLYTSSHGVGLVELMPSGMYRARPTQLSLGIEHWRLEHRRYAMSVLRHVLLGWPTTFLEKAIDHRLYRGRFDDCKGSSQPAWLDQVLQRLERSVPNFNNRWAGHQKKK</sequence>
<dbReference type="Proteomes" id="UP000041247">
    <property type="component" value="Unassembled WGS sequence"/>
</dbReference>
<evidence type="ECO:0000313" key="2">
    <source>
        <dbReference type="EMBL" id="CTP86077.1"/>
    </source>
</evidence>
<accession>A0A0K2ZM94</accession>
<protein>
    <recommendedName>
        <fullName evidence="1">TniQ domain-containing protein</fullName>
    </recommendedName>
</protein>
<organism evidence="2 3">
    <name type="scientific">Xanthomonas graminis pv. poae</name>
    <dbReference type="NCBI Taxonomy" id="227946"/>
    <lineage>
        <taxon>Bacteria</taxon>
        <taxon>Pseudomonadati</taxon>
        <taxon>Pseudomonadota</taxon>
        <taxon>Gammaproteobacteria</taxon>
        <taxon>Lysobacterales</taxon>
        <taxon>Lysobacteraceae</taxon>
        <taxon>Xanthomonas</taxon>
        <taxon>Xanthomonas translucens group</taxon>
        <taxon>Xanthomonas graminis</taxon>
    </lineage>
</organism>
<dbReference type="InterPro" id="IPR009492">
    <property type="entry name" value="TniQ"/>
</dbReference>
<evidence type="ECO:0000313" key="3">
    <source>
        <dbReference type="Proteomes" id="UP000041247"/>
    </source>
</evidence>
<gene>
    <name evidence="2" type="ORF">XTPLMG728_1099</name>
</gene>
<dbReference type="RefSeq" id="WP_080999366.1">
    <property type="nucleotide sequence ID" value="NZ_CP076250.1"/>
</dbReference>
<reference evidence="2 3" key="1">
    <citation type="submission" date="2015-07" db="EMBL/GenBank/DDBJ databases">
        <authorList>
            <person name="Noorani M."/>
        </authorList>
    </citation>
    <scope>NUCLEOTIDE SEQUENCE [LARGE SCALE GENOMIC DNA]</scope>
    <source>
        <strain evidence="2">LMG728</strain>
    </source>
</reference>
<name>A0A0K2ZM94_9XANT</name>
<dbReference type="EMBL" id="CXOK01000027">
    <property type="protein sequence ID" value="CTP86077.1"/>
    <property type="molecule type" value="Genomic_DNA"/>
</dbReference>
<evidence type="ECO:0000259" key="1">
    <source>
        <dbReference type="Pfam" id="PF06527"/>
    </source>
</evidence>
<dbReference type="AlphaFoldDB" id="A0A0K2ZM94"/>
<dbReference type="Pfam" id="PF06527">
    <property type="entry name" value="TniQ"/>
    <property type="match status" value="1"/>
</dbReference>
<proteinExistence type="predicted"/>